<proteinExistence type="predicted"/>
<reference evidence="1" key="1">
    <citation type="submission" date="2014-11" db="EMBL/GenBank/DDBJ databases">
        <authorList>
            <person name="Amaro Gonzalez C."/>
        </authorList>
    </citation>
    <scope>NUCLEOTIDE SEQUENCE</scope>
</reference>
<evidence type="ECO:0000313" key="1">
    <source>
        <dbReference type="EMBL" id="JAH92167.1"/>
    </source>
</evidence>
<reference evidence="1" key="2">
    <citation type="journal article" date="2015" name="Fish Shellfish Immunol.">
        <title>Early steps in the European eel (Anguilla anguilla)-Vibrio vulnificus interaction in the gills: Role of the RtxA13 toxin.</title>
        <authorList>
            <person name="Callol A."/>
            <person name="Pajuelo D."/>
            <person name="Ebbesson L."/>
            <person name="Teles M."/>
            <person name="MacKenzie S."/>
            <person name="Amaro C."/>
        </authorList>
    </citation>
    <scope>NUCLEOTIDE SEQUENCE</scope>
</reference>
<dbReference type="EMBL" id="GBXM01016410">
    <property type="protein sequence ID" value="JAH92167.1"/>
    <property type="molecule type" value="Transcribed_RNA"/>
</dbReference>
<protein>
    <submittedName>
        <fullName evidence="1">Uncharacterized protein</fullName>
    </submittedName>
</protein>
<organism evidence="1">
    <name type="scientific">Anguilla anguilla</name>
    <name type="common">European freshwater eel</name>
    <name type="synonym">Muraena anguilla</name>
    <dbReference type="NCBI Taxonomy" id="7936"/>
    <lineage>
        <taxon>Eukaryota</taxon>
        <taxon>Metazoa</taxon>
        <taxon>Chordata</taxon>
        <taxon>Craniata</taxon>
        <taxon>Vertebrata</taxon>
        <taxon>Euteleostomi</taxon>
        <taxon>Actinopterygii</taxon>
        <taxon>Neopterygii</taxon>
        <taxon>Teleostei</taxon>
        <taxon>Anguilliformes</taxon>
        <taxon>Anguillidae</taxon>
        <taxon>Anguilla</taxon>
    </lineage>
</organism>
<dbReference type="AlphaFoldDB" id="A0A0E9WP68"/>
<sequence>MDKNHFQCIKSTRLQIVTLIRKSYCTVLERVINTQLKSNPVTWHFFTLTNFTSTKGTTTEFQCWTGLQEHKNSERVELGAQCIHGGERCTHSCR</sequence>
<name>A0A0E9WP68_ANGAN</name>
<accession>A0A0E9WP68</accession>